<keyword evidence="13 14" id="KW-0342">GTP-binding</keyword>
<evidence type="ECO:0000313" key="17">
    <source>
        <dbReference type="EMBL" id="KXO10700.1"/>
    </source>
</evidence>
<dbReference type="EMBL" id="LOCO01000003">
    <property type="protein sequence ID" value="KXO11364.1"/>
    <property type="molecule type" value="Genomic_DNA"/>
</dbReference>
<dbReference type="PANTHER" id="PTHR34848">
    <property type="match status" value="1"/>
</dbReference>
<evidence type="ECO:0000256" key="10">
    <source>
        <dbReference type="ARBA" id="ARBA00022741"/>
    </source>
</evidence>
<dbReference type="PIRSF" id="PIRSF006135">
    <property type="entry name" value="CobU"/>
    <property type="match status" value="1"/>
</dbReference>
<dbReference type="SUPFAM" id="SSF52540">
    <property type="entry name" value="P-loop containing nucleoside triphosphate hydrolases"/>
    <property type="match status" value="1"/>
</dbReference>
<organism evidence="18 19">
    <name type="scientific">Marinobacter excellens LAMA 842</name>
    <dbReference type="NCBI Taxonomy" id="1306954"/>
    <lineage>
        <taxon>Bacteria</taxon>
        <taxon>Pseudomonadati</taxon>
        <taxon>Pseudomonadota</taxon>
        <taxon>Gammaproteobacteria</taxon>
        <taxon>Pseudomonadales</taxon>
        <taxon>Marinobacteraceae</taxon>
        <taxon>Marinobacter</taxon>
    </lineage>
</organism>
<dbReference type="GeneID" id="94722043"/>
<dbReference type="Proteomes" id="UP000070282">
    <property type="component" value="Unassembled WGS sequence"/>
</dbReference>
<dbReference type="EMBL" id="LOCO01000005">
    <property type="protein sequence ID" value="KXO10700.1"/>
    <property type="molecule type" value="Genomic_DNA"/>
</dbReference>
<gene>
    <name evidence="17" type="ORF">J122_1315</name>
    <name evidence="18" type="ORF">J122_808</name>
</gene>
<feature type="binding site" evidence="16">
    <location>
        <position position="87"/>
    </location>
    <ligand>
        <name>GTP</name>
        <dbReference type="ChEBI" id="CHEBI:37565"/>
    </ligand>
</feature>
<evidence type="ECO:0000256" key="9">
    <source>
        <dbReference type="ARBA" id="ARBA00022679"/>
    </source>
</evidence>
<dbReference type="InterPro" id="IPR003203">
    <property type="entry name" value="CobU/CobP"/>
</dbReference>
<keyword evidence="12 14" id="KW-0067">ATP-binding</keyword>
<sequence>MVNKLLVTGGIRSGKTGLAEQRARDAGADVVYVATATAGDDEMALRIRRHQQQRPAHWQLVEEPVYLGRALSDLAHGHGTSPLVLVDCMSLWLSNLLFADRSLFQPERAAFLTAVETYPGPLVIVTNEVGLGTIGMDPLTRRFADELGWLNQALAQRCDEVVMSVAGLPLTLKAGG</sequence>
<dbReference type="AlphaFoldDB" id="A0A137SG07"/>
<comment type="catalytic activity">
    <reaction evidence="3">
        <text>adenosylcob(III)inamide + GTP = adenosylcob(III)inamide phosphate + GDP + H(+)</text>
        <dbReference type="Rhea" id="RHEA:15765"/>
        <dbReference type="ChEBI" id="CHEBI:2480"/>
        <dbReference type="ChEBI" id="CHEBI:15378"/>
        <dbReference type="ChEBI" id="CHEBI:37565"/>
        <dbReference type="ChEBI" id="CHEBI:58189"/>
        <dbReference type="ChEBI" id="CHEBI:58502"/>
        <dbReference type="EC" id="2.7.1.156"/>
    </reaction>
</comment>
<dbReference type="UniPathway" id="UPA00148">
    <property type="reaction ID" value="UER00236"/>
</dbReference>
<comment type="caution">
    <text evidence="18">The sequence shown here is derived from an EMBL/GenBank/DDBJ whole genome shotgun (WGS) entry which is preliminary data.</text>
</comment>
<dbReference type="GO" id="GO:0005525">
    <property type="term" value="F:GTP binding"/>
    <property type="evidence" value="ECO:0007669"/>
    <property type="project" value="UniProtKB-UniRule"/>
</dbReference>
<dbReference type="GO" id="GO:0009236">
    <property type="term" value="P:cobalamin biosynthetic process"/>
    <property type="evidence" value="ECO:0007669"/>
    <property type="project" value="UniProtKB-UniRule"/>
</dbReference>
<protein>
    <recommendedName>
        <fullName evidence="14">Bifunctional adenosylcobalamin biosynthesis protein</fullName>
        <ecNumber evidence="14">2.7.1.156</ecNumber>
        <ecNumber evidence="14">2.7.7.62</ecNumber>
    </recommendedName>
</protein>
<dbReference type="GO" id="GO:0008820">
    <property type="term" value="F:cobinamide phosphate guanylyltransferase activity"/>
    <property type="evidence" value="ECO:0007669"/>
    <property type="project" value="UniProtKB-UniRule"/>
</dbReference>
<evidence type="ECO:0000256" key="16">
    <source>
        <dbReference type="PIRSR" id="PIRSR006135-2"/>
    </source>
</evidence>
<feature type="binding site" evidence="16">
    <location>
        <begin position="34"/>
        <end position="36"/>
    </location>
    <ligand>
        <name>GTP</name>
        <dbReference type="ChEBI" id="CHEBI:37565"/>
    </ligand>
</feature>
<proteinExistence type="inferred from homology"/>
<keyword evidence="9 14" id="KW-0808">Transferase</keyword>
<dbReference type="Pfam" id="PF02283">
    <property type="entry name" value="CobU"/>
    <property type="match status" value="1"/>
</dbReference>
<evidence type="ECO:0000256" key="2">
    <source>
        <dbReference type="ARBA" id="ARBA00000711"/>
    </source>
</evidence>
<dbReference type="Gene3D" id="3.40.50.300">
    <property type="entry name" value="P-loop containing nucleotide triphosphate hydrolases"/>
    <property type="match status" value="1"/>
</dbReference>
<comment type="catalytic activity">
    <reaction evidence="2 14">
        <text>adenosylcob(III)inamide phosphate + GTP + H(+) = adenosylcob(III)inamide-GDP + diphosphate</text>
        <dbReference type="Rhea" id="RHEA:22712"/>
        <dbReference type="ChEBI" id="CHEBI:15378"/>
        <dbReference type="ChEBI" id="CHEBI:33019"/>
        <dbReference type="ChEBI" id="CHEBI:37565"/>
        <dbReference type="ChEBI" id="CHEBI:58502"/>
        <dbReference type="ChEBI" id="CHEBI:60487"/>
        <dbReference type="EC" id="2.7.7.62"/>
    </reaction>
</comment>
<comment type="function">
    <text evidence="4 14">Catalyzes ATP-dependent phosphorylation of adenosylcobinamide and addition of GMP to adenosylcobinamide phosphate.</text>
</comment>
<comment type="similarity">
    <text evidence="7 14">Belongs to the CobU/CobP family.</text>
</comment>
<evidence type="ECO:0000256" key="15">
    <source>
        <dbReference type="PIRSR" id="PIRSR006135-1"/>
    </source>
</evidence>
<accession>A0A137SG07</accession>
<reference evidence="19" key="1">
    <citation type="submission" date="2015-12" db="EMBL/GenBank/DDBJ databases">
        <authorList>
            <person name="Lima A."/>
            <person name="Farahani Zayas N."/>
            <person name="Castro Da Silva M.A."/>
            <person name="Cabral A."/>
            <person name="Pessatti M.L."/>
        </authorList>
    </citation>
    <scope>NUCLEOTIDE SEQUENCE [LARGE SCALE GENOMIC DNA]</scope>
    <source>
        <strain evidence="19">LAMA 842</strain>
    </source>
</reference>
<evidence type="ECO:0000256" key="3">
    <source>
        <dbReference type="ARBA" id="ARBA00001522"/>
    </source>
</evidence>
<dbReference type="NCBIfam" id="NF004469">
    <property type="entry name" value="PRK05800.1"/>
    <property type="match status" value="1"/>
</dbReference>
<dbReference type="PATRIC" id="fig|1306954.6.peg.2360"/>
<evidence type="ECO:0000313" key="18">
    <source>
        <dbReference type="EMBL" id="KXO11364.1"/>
    </source>
</evidence>
<evidence type="ECO:0000256" key="8">
    <source>
        <dbReference type="ARBA" id="ARBA00022573"/>
    </source>
</evidence>
<dbReference type="EC" id="2.7.1.156" evidence="14"/>
<dbReference type="GO" id="GO:0005524">
    <property type="term" value="F:ATP binding"/>
    <property type="evidence" value="ECO:0007669"/>
    <property type="project" value="UniProtKB-UniRule"/>
</dbReference>
<evidence type="ECO:0000256" key="4">
    <source>
        <dbReference type="ARBA" id="ARBA00003889"/>
    </source>
</evidence>
<evidence type="ECO:0000256" key="6">
    <source>
        <dbReference type="ARBA" id="ARBA00005159"/>
    </source>
</evidence>
<dbReference type="InterPro" id="IPR027417">
    <property type="entry name" value="P-loop_NTPase"/>
</dbReference>
<evidence type="ECO:0000256" key="11">
    <source>
        <dbReference type="ARBA" id="ARBA00022777"/>
    </source>
</evidence>
<dbReference type="EC" id="2.7.7.62" evidence="14"/>
<feature type="binding site" evidence="16">
    <location>
        <position position="62"/>
    </location>
    <ligand>
        <name>GTP</name>
        <dbReference type="ChEBI" id="CHEBI:37565"/>
    </ligand>
</feature>
<comment type="pathway">
    <text evidence="6 14">Cofactor biosynthesis; adenosylcobalamin biosynthesis; adenosylcobalamin from cob(II)yrinate a,c-diamide: step 5/7.</text>
</comment>
<dbReference type="GO" id="GO:0043752">
    <property type="term" value="F:adenosylcobinamide kinase activity"/>
    <property type="evidence" value="ECO:0007669"/>
    <property type="project" value="UniProtKB-EC"/>
</dbReference>
<keyword evidence="8 14" id="KW-0169">Cobalamin biosynthesis</keyword>
<evidence type="ECO:0000256" key="12">
    <source>
        <dbReference type="ARBA" id="ARBA00022840"/>
    </source>
</evidence>
<dbReference type="RefSeq" id="WP_061331229.1">
    <property type="nucleotide sequence ID" value="NZ_LOCO01000003.1"/>
</dbReference>
<name>A0A137SG07_9GAMM</name>
<feature type="active site" description="GMP-histidine intermediate" evidence="15">
    <location>
        <position position="50"/>
    </location>
</feature>
<evidence type="ECO:0000256" key="14">
    <source>
        <dbReference type="PIRNR" id="PIRNR006135"/>
    </source>
</evidence>
<evidence type="ECO:0000313" key="19">
    <source>
        <dbReference type="Proteomes" id="UP000070282"/>
    </source>
</evidence>
<evidence type="ECO:0000256" key="13">
    <source>
        <dbReference type="ARBA" id="ARBA00023134"/>
    </source>
</evidence>
<keyword evidence="10 14" id="KW-0547">Nucleotide-binding</keyword>
<keyword evidence="11 14" id="KW-0418">Kinase</keyword>
<evidence type="ECO:0000256" key="7">
    <source>
        <dbReference type="ARBA" id="ARBA00007490"/>
    </source>
</evidence>
<comment type="pathway">
    <text evidence="5 14">Cofactor biosynthesis; adenosylcobalamin biosynthesis; adenosylcobalamin from cob(II)yrinate a,c-diamide: step 6/7.</text>
</comment>
<evidence type="ECO:0000256" key="5">
    <source>
        <dbReference type="ARBA" id="ARBA00004692"/>
    </source>
</evidence>
<dbReference type="CDD" id="cd00544">
    <property type="entry name" value="CobU"/>
    <property type="match status" value="1"/>
</dbReference>
<evidence type="ECO:0000256" key="1">
    <source>
        <dbReference type="ARBA" id="ARBA00000312"/>
    </source>
</evidence>
<dbReference type="PANTHER" id="PTHR34848:SF1">
    <property type="entry name" value="BIFUNCTIONAL ADENOSYLCOBALAMIN BIOSYNTHESIS PROTEIN COBU"/>
    <property type="match status" value="1"/>
</dbReference>
<keyword evidence="19" id="KW-1185">Reference proteome</keyword>
<reference evidence="18" key="2">
    <citation type="submission" date="2015-12" db="EMBL/GenBank/DDBJ databases">
        <authorList>
            <person name="Shamseldin A."/>
            <person name="Moawad H."/>
            <person name="Abd El-Rahim W.M."/>
            <person name="Sadowsky M.J."/>
        </authorList>
    </citation>
    <scope>NUCLEOTIDE SEQUENCE [LARGE SCALE GENOMIC DNA]</scope>
    <source>
        <strain evidence="18">LAMA 842</strain>
    </source>
</reference>
<comment type="catalytic activity">
    <reaction evidence="1 14">
        <text>adenosylcob(III)inamide + ATP = adenosylcob(III)inamide phosphate + ADP + H(+)</text>
        <dbReference type="Rhea" id="RHEA:15769"/>
        <dbReference type="ChEBI" id="CHEBI:2480"/>
        <dbReference type="ChEBI" id="CHEBI:15378"/>
        <dbReference type="ChEBI" id="CHEBI:30616"/>
        <dbReference type="ChEBI" id="CHEBI:58502"/>
        <dbReference type="ChEBI" id="CHEBI:456216"/>
        <dbReference type="EC" id="2.7.1.156"/>
    </reaction>
</comment>
<keyword evidence="18" id="KW-0548">Nucleotidyltransferase</keyword>